<evidence type="ECO:0000256" key="1">
    <source>
        <dbReference type="SAM" id="Phobius"/>
    </source>
</evidence>
<protein>
    <submittedName>
        <fullName evidence="3">UIT9 transporter</fullName>
    </submittedName>
</protein>
<dbReference type="OrthoDB" id="7054587at2"/>
<keyword evidence="1" id="KW-0472">Membrane</keyword>
<evidence type="ECO:0000256" key="2">
    <source>
        <dbReference type="SAM" id="SignalP"/>
    </source>
</evidence>
<reference evidence="3 4" key="1">
    <citation type="submission" date="2013-02" db="EMBL/GenBank/DDBJ databases">
        <title>The Genome Sequence of Enterococcus pallens BAA-351.</title>
        <authorList>
            <consortium name="The Broad Institute Genome Sequencing Platform"/>
            <consortium name="The Broad Institute Genome Sequencing Center for Infectious Disease"/>
            <person name="Earl A.M."/>
            <person name="Gilmore M.S."/>
            <person name="Lebreton F."/>
            <person name="Walker B."/>
            <person name="Young S.K."/>
            <person name="Zeng Q."/>
            <person name="Gargeya S."/>
            <person name="Fitzgerald M."/>
            <person name="Haas B."/>
            <person name="Abouelleil A."/>
            <person name="Alvarado L."/>
            <person name="Arachchi H.M."/>
            <person name="Berlin A.M."/>
            <person name="Chapman S.B."/>
            <person name="Dewar J."/>
            <person name="Goldberg J."/>
            <person name="Griggs A."/>
            <person name="Gujja S."/>
            <person name="Hansen M."/>
            <person name="Howarth C."/>
            <person name="Imamovic A."/>
            <person name="Larimer J."/>
            <person name="McCowan C."/>
            <person name="Murphy C."/>
            <person name="Neiman D."/>
            <person name="Pearson M."/>
            <person name="Priest M."/>
            <person name="Roberts A."/>
            <person name="Saif S."/>
            <person name="Shea T."/>
            <person name="Sisk P."/>
            <person name="Sykes S."/>
            <person name="Wortman J."/>
            <person name="Nusbaum C."/>
            <person name="Birren B."/>
        </authorList>
    </citation>
    <scope>NUCLEOTIDE SEQUENCE [LARGE SCALE GENOMIC DNA]</scope>
    <source>
        <strain evidence="3 4">ATCC BAA-351</strain>
    </source>
</reference>
<feature type="signal peptide" evidence="2">
    <location>
        <begin position="1"/>
        <end position="24"/>
    </location>
</feature>
<dbReference type="HOGENOM" id="CLU_668717_0_0_9"/>
<dbReference type="AlphaFoldDB" id="R2QQE8"/>
<feature type="chain" id="PRO_5004355658" evidence="2">
    <location>
        <begin position="25"/>
        <end position="451"/>
    </location>
</feature>
<dbReference type="STRING" id="160454.RV10_GL004380"/>
<feature type="transmembrane region" description="Helical" evidence="1">
    <location>
        <begin position="31"/>
        <end position="53"/>
    </location>
</feature>
<feature type="transmembrane region" description="Helical" evidence="1">
    <location>
        <begin position="323"/>
        <end position="346"/>
    </location>
</feature>
<name>R2QQE8_9ENTE</name>
<dbReference type="Proteomes" id="UP000013782">
    <property type="component" value="Unassembled WGS sequence"/>
</dbReference>
<feature type="transmembrane region" description="Helical" evidence="1">
    <location>
        <begin position="352"/>
        <end position="385"/>
    </location>
</feature>
<accession>R2QQE8</accession>
<gene>
    <name evidence="3" type="ORF">UAU_00096</name>
</gene>
<keyword evidence="2" id="KW-0732">Signal</keyword>
<feature type="transmembrane region" description="Helical" evidence="1">
    <location>
        <begin position="132"/>
        <end position="165"/>
    </location>
</feature>
<feature type="transmembrane region" description="Helical" evidence="1">
    <location>
        <begin position="60"/>
        <end position="79"/>
    </location>
</feature>
<keyword evidence="1" id="KW-0812">Transmembrane</keyword>
<sequence>MKRKITLFLLMLLVGVTSGISAYASDGLDAITAPTGFKAILVIVPLILVLVLLFMKVDMIIAGLVAGVLAMLIGGVSLMDANAQLLETIPSMLSITVPIINSAVAMAVFKAGSYSAALTLAKRGTKGKVEFVSAFIVVLLAAATYMSGIGGGSAMVIAPLAFAAVGVVPELIAGMSLAAAVSFTTSPASLESSIVSKLGDVSVGDYVSVMRPYWLVFVALAIVLAFWGTKRRNVGFKESEDDVFDKKSNGELFKLTLPATFLLFAVIFGPVVNDVIGFAFFTPLVYMILTLALVFICTDFTMNQSVEAMVDGSTYILTRLFQVGIFLAFINVIAQTGTFAVIAGIAQNAPEFIVVPVAILTGVLIGVPAGAYVGSVLTLVLPVAVSLGFPPLALGFVTMGVGLGSQMSFVNITMQALSSGFQIPILDVVKGNVKWLSLASVLLLAIGLIFG</sequence>
<organism evidence="3 4">
    <name type="scientific">Enterococcus pallens ATCC BAA-351</name>
    <dbReference type="NCBI Taxonomy" id="1158607"/>
    <lineage>
        <taxon>Bacteria</taxon>
        <taxon>Bacillati</taxon>
        <taxon>Bacillota</taxon>
        <taxon>Bacilli</taxon>
        <taxon>Lactobacillales</taxon>
        <taxon>Enterococcaceae</taxon>
        <taxon>Enterococcus</taxon>
    </lineage>
</organism>
<proteinExistence type="predicted"/>
<evidence type="ECO:0000313" key="3">
    <source>
        <dbReference type="EMBL" id="EOH97428.1"/>
    </source>
</evidence>
<keyword evidence="4" id="KW-1185">Reference proteome</keyword>
<dbReference type="PATRIC" id="fig|1158607.3.peg.97"/>
<keyword evidence="1" id="KW-1133">Transmembrane helix</keyword>
<feature type="transmembrane region" description="Helical" evidence="1">
    <location>
        <begin position="212"/>
        <end position="229"/>
    </location>
</feature>
<feature type="transmembrane region" description="Helical" evidence="1">
    <location>
        <begin position="99"/>
        <end position="120"/>
    </location>
</feature>
<dbReference type="eggNOG" id="COG3069">
    <property type="taxonomic scope" value="Bacteria"/>
</dbReference>
<feature type="transmembrane region" description="Helical" evidence="1">
    <location>
        <begin position="252"/>
        <end position="272"/>
    </location>
</feature>
<feature type="transmembrane region" description="Helical" evidence="1">
    <location>
        <begin position="432"/>
        <end position="450"/>
    </location>
</feature>
<comment type="caution">
    <text evidence="3">The sequence shown here is derived from an EMBL/GenBank/DDBJ whole genome shotgun (WGS) entry which is preliminary data.</text>
</comment>
<dbReference type="EMBL" id="AJAQ01000001">
    <property type="protein sequence ID" value="EOH97428.1"/>
    <property type="molecule type" value="Genomic_DNA"/>
</dbReference>
<feature type="transmembrane region" description="Helical" evidence="1">
    <location>
        <begin position="278"/>
        <end position="302"/>
    </location>
</feature>
<evidence type="ECO:0000313" key="4">
    <source>
        <dbReference type="Proteomes" id="UP000013782"/>
    </source>
</evidence>